<name>A0ABT8RKV7_9FLAO</name>
<organism evidence="3 4">
    <name type="scientific">Maribacter confluentis</name>
    <dbReference type="NCBI Taxonomy" id="1656093"/>
    <lineage>
        <taxon>Bacteria</taxon>
        <taxon>Pseudomonadati</taxon>
        <taxon>Bacteroidota</taxon>
        <taxon>Flavobacteriia</taxon>
        <taxon>Flavobacteriales</taxon>
        <taxon>Flavobacteriaceae</taxon>
        <taxon>Maribacter</taxon>
    </lineage>
</organism>
<accession>A0ABT8RKV7</accession>
<proteinExistence type="predicted"/>
<evidence type="ECO:0000259" key="2">
    <source>
        <dbReference type="Pfam" id="PF08239"/>
    </source>
</evidence>
<reference evidence="3" key="1">
    <citation type="journal article" date="2014" name="Int. J. Syst. Evol. Microbiol.">
        <title>Complete genome of a new Firmicutes species belonging to the dominant human colonic microbiota ('Ruminococcus bicirculans') reveals two chromosomes and a selective capacity to utilize plant glucans.</title>
        <authorList>
            <consortium name="NISC Comparative Sequencing Program"/>
            <person name="Wegmann U."/>
            <person name="Louis P."/>
            <person name="Goesmann A."/>
            <person name="Henrissat B."/>
            <person name="Duncan S.H."/>
            <person name="Flint H.J."/>
        </authorList>
    </citation>
    <scope>NUCLEOTIDE SEQUENCE</scope>
    <source>
        <strain evidence="3">CECT 8869</strain>
    </source>
</reference>
<protein>
    <submittedName>
        <fullName evidence="3">SH3 domain-containing protein</fullName>
    </submittedName>
</protein>
<feature type="signal peptide" evidence="1">
    <location>
        <begin position="1"/>
        <end position="21"/>
    </location>
</feature>
<dbReference type="Pfam" id="PF08239">
    <property type="entry name" value="SH3_3"/>
    <property type="match status" value="1"/>
</dbReference>
<feature type="chain" id="PRO_5045998635" evidence="1">
    <location>
        <begin position="22"/>
        <end position="296"/>
    </location>
</feature>
<dbReference type="InterPro" id="IPR003646">
    <property type="entry name" value="SH3-like_bac-type"/>
</dbReference>
<gene>
    <name evidence="3" type="ORF">Q2T41_02590</name>
</gene>
<evidence type="ECO:0000313" key="4">
    <source>
        <dbReference type="Proteomes" id="UP001168579"/>
    </source>
</evidence>
<dbReference type="RefSeq" id="WP_304434815.1">
    <property type="nucleotide sequence ID" value="NZ_JAUKUC010000001.1"/>
</dbReference>
<feature type="domain" description="SH3b" evidence="2">
    <location>
        <begin position="50"/>
        <end position="108"/>
    </location>
</feature>
<keyword evidence="1" id="KW-0732">Signal</keyword>
<dbReference type="Proteomes" id="UP001168579">
    <property type="component" value="Unassembled WGS sequence"/>
</dbReference>
<evidence type="ECO:0000313" key="3">
    <source>
        <dbReference type="EMBL" id="MDO1511554.1"/>
    </source>
</evidence>
<keyword evidence="4" id="KW-1185">Reference proteome</keyword>
<evidence type="ECO:0000256" key="1">
    <source>
        <dbReference type="SAM" id="SignalP"/>
    </source>
</evidence>
<dbReference type="EMBL" id="JAUKUC010000001">
    <property type="protein sequence ID" value="MDO1511554.1"/>
    <property type="molecule type" value="Genomic_DNA"/>
</dbReference>
<dbReference type="Gene3D" id="2.30.30.40">
    <property type="entry name" value="SH3 Domains"/>
    <property type="match status" value="1"/>
</dbReference>
<reference evidence="3" key="2">
    <citation type="submission" date="2023-06" db="EMBL/GenBank/DDBJ databases">
        <authorList>
            <person name="Lucena T."/>
            <person name="Sun Q."/>
        </authorList>
    </citation>
    <scope>NUCLEOTIDE SEQUENCE</scope>
    <source>
        <strain evidence="3">CECT 8869</strain>
    </source>
</reference>
<sequence>MRNVKKSALFLSLFAMVNLFAQTEQVEFEIMDQEIPVEELNYEYLLAHKVFLREKPSVRSKKVGLLDIGTKMVLWEKSLYSKEIDGVNSHWYRVTTENETGWVWGGMIAQKSFGSIADNQVKFVYGYESSTQNEAGLTKVNYQLRAFKNGQQLDKIVFDSLHAIPVHIENHGSLGLFNVEDVITVDLADAESGYQVGKSYVFWNNGRFIKVADLVDYADNNYLKTEHFVFPSDMQGVKSTILLKTTITKNIKSLDDALAQNNVEFITTPYIWNGSKLIKKQENREIKDNAVVSIDF</sequence>
<comment type="caution">
    <text evidence="3">The sequence shown here is derived from an EMBL/GenBank/DDBJ whole genome shotgun (WGS) entry which is preliminary data.</text>
</comment>